<keyword evidence="3" id="KW-1185">Reference proteome</keyword>
<feature type="signal peptide" evidence="1">
    <location>
        <begin position="1"/>
        <end position="19"/>
    </location>
</feature>
<accession>V6SFS3</accession>
<proteinExistence type="predicted"/>
<evidence type="ECO:0000313" key="3">
    <source>
        <dbReference type="Proteomes" id="UP000018004"/>
    </source>
</evidence>
<name>V6SFS3_9FLAO</name>
<dbReference type="Proteomes" id="UP000018004">
    <property type="component" value="Unassembled WGS sequence"/>
</dbReference>
<gene>
    <name evidence="2" type="ORF">FLJC2902T_31070</name>
</gene>
<dbReference type="PATRIC" id="fig|1341181.4.peg.3054"/>
<evidence type="ECO:0000313" key="2">
    <source>
        <dbReference type="EMBL" id="ESU25299.1"/>
    </source>
</evidence>
<protein>
    <recommendedName>
        <fullName evidence="4">Lipoprotein</fullName>
    </recommendedName>
</protein>
<keyword evidence="1" id="KW-0732">Signal</keyword>
<comment type="caution">
    <text evidence="2">The sequence shown here is derived from an EMBL/GenBank/DDBJ whole genome shotgun (WGS) entry which is preliminary data.</text>
</comment>
<dbReference type="RefSeq" id="WP_023580638.1">
    <property type="nucleotide sequence ID" value="NZ_AVGG01000031.1"/>
</dbReference>
<feature type="chain" id="PRO_5004750493" description="Lipoprotein" evidence="1">
    <location>
        <begin position="20"/>
        <end position="243"/>
    </location>
</feature>
<evidence type="ECO:0008006" key="4">
    <source>
        <dbReference type="Google" id="ProtNLM"/>
    </source>
</evidence>
<sequence>MKKILFITTVILFTSCATSISTKLANKSYQKLTNDIPVIVLDKNEELPSDSEFIGEVKIGDSGFSTDCGYNKVISDVTNVAKNSGANVVKITEIKKPSTLGSTCYRIKAKIYRNLNTESLSKLAENRNAKNKSRLPENSDYAIVHFYRPSLGTGGLLGFKIKNANDSIIGRLRNGEKFIYKTKEFGEQSFYGALETKEEVKINIEKGKEYFVRCAVTMGVAFGRPEIDLIENHIGIEEYSEMR</sequence>
<dbReference type="OrthoDB" id="1319634at2"/>
<dbReference type="eggNOG" id="COG3637">
    <property type="taxonomic scope" value="Bacteria"/>
</dbReference>
<reference evidence="2 3" key="1">
    <citation type="submission" date="2013-08" db="EMBL/GenBank/DDBJ databases">
        <title>Flavobacterium limnosediminis JC2902 genome sequencing.</title>
        <authorList>
            <person name="Lee K."/>
            <person name="Yi H."/>
            <person name="Park S."/>
            <person name="Chun J."/>
        </authorList>
    </citation>
    <scope>NUCLEOTIDE SEQUENCE [LARGE SCALE GENOMIC DNA]</scope>
    <source>
        <strain evidence="2 3">JC2902</strain>
    </source>
</reference>
<evidence type="ECO:0000256" key="1">
    <source>
        <dbReference type="SAM" id="SignalP"/>
    </source>
</evidence>
<dbReference type="PROSITE" id="PS51257">
    <property type="entry name" value="PROKAR_LIPOPROTEIN"/>
    <property type="match status" value="1"/>
</dbReference>
<organism evidence="2 3">
    <name type="scientific">Flavobacterium limnosediminis JC2902</name>
    <dbReference type="NCBI Taxonomy" id="1341181"/>
    <lineage>
        <taxon>Bacteria</taxon>
        <taxon>Pseudomonadati</taxon>
        <taxon>Bacteroidota</taxon>
        <taxon>Flavobacteriia</taxon>
        <taxon>Flavobacteriales</taxon>
        <taxon>Flavobacteriaceae</taxon>
        <taxon>Flavobacterium</taxon>
    </lineage>
</organism>
<dbReference type="EMBL" id="AVGG01000031">
    <property type="protein sequence ID" value="ESU25299.1"/>
    <property type="molecule type" value="Genomic_DNA"/>
</dbReference>
<dbReference type="AlphaFoldDB" id="V6SFS3"/>